<reference evidence="5" key="1">
    <citation type="submission" date="2023-07" db="EMBL/GenBank/DDBJ databases">
        <title>Novel species in the genus Lipingzhangella isolated from Sambhar Salt Lake.</title>
        <authorList>
            <person name="Jiya N."/>
            <person name="Kajale S."/>
            <person name="Sharma A."/>
        </authorList>
    </citation>
    <scope>NUCLEOTIDE SEQUENCE [LARGE SCALE GENOMIC DNA]</scope>
    <source>
        <strain evidence="5">LS1_29</strain>
    </source>
</reference>
<sequence>MSRTQRPLLRDVIQIPERLTDSDFVLELAGGVTDIQTTLDSYVITNELLDNFDSALGLIKASLTGQRSKAAYLHGSFGSGKSHFMAVLHALLRGERAARERDEFAPLLAKHDWLHERSFLLVPYQMLDAKSLEQRIFGHYIEYVRRRHPDTIMPAVHRTDALLQQARHLREQIGDAQFLDRLPGGADDEWGEASWTTEAVDAAMAADYDAPERRELVTALLDSWFPGFYSNALEDAEAFVSLDAGLKQISRHASELGYDGLVLFLDELVLWLINNAADTKFVNREVNKITNLVESADPDRPAPVVSFIARQRDLREVLGEQVSGSTELSMLDALDLASGRLDTITLEDRNLPEVARQRVLRRTEPTADAESAIEGAFEQTTKLRRQVMDTLLGSTGSTGADLESFRKTYPFSPAFLDTLVDLSEALQRSRTALKLMSRLLVQRREELRLGELIPLGDLYDVLAEGGDEPFSQTLKAEFTAAQRLYDTRLRPFLLAEHGLTEAEVAAVRRGDASDAATRAVRTFTGDDRLIKTLLLSALAPRVPALQHLTAGRLAALNHGSVTSPIPGDEVRQVAAKVETWAGRFTEITYTKADDPRVGLELVGVDVDSVLDNARARADSPGARKNLVRRLLYGELGITGTDTVDGDRFTLAWRGSSRSIEVVFDNIRDEQDVPSDRLRPSQEGTWRLVLDYPFDEGTHTPGDDRNRLDRLTSGGFADRAVCWIPTHLTQERRTDLGTLAVIEFVLDGQRFEEYAAHLNPTERHRAKETLTRQGNTLREKITQTLKQAYGLVSKQPGDVVTGYDDHLYSLGGGLTNPSLPMGAPFGEAMRRLTEQMLTAQYPAHPDFDPDREGSRAVVRPADTTTILDYVRRAAEHPDRRTEVDKKHRPLMKRVANPLRLGEMHEVNFVLGSHWTQHVQQRAARQGTDEDLKVAELRRWIDEPEPHGLEEHLANLVVATVAVDTDRAFVYRGRIEDDVPEPRRISGDMLLRTQILPDQDTWDTARRRAQDILGHNPVEVLRAGPVRLFARNLSEDSRTYRQAAHRLVQLLERYAPVLRLDPTAPQGRLHTARVAAELLEAMSSSHNHLDVVRSLAEADLGTADSQRVGRSIKSAEKVAAALAGARWDTFEVISGLGAPHDSAAEQILSRLAEAASAEELTEPLAPALDRAAQQAHDLVRRATAERASAAPASSATPEAAETTAATPPTSAAPPPERGGAESRRVRAEQLPELAQRLADENPGATLDVTWWVVED</sequence>
<evidence type="ECO:0000313" key="4">
    <source>
        <dbReference type="EMBL" id="MDS1270755.1"/>
    </source>
</evidence>
<feature type="compositionally biased region" description="Low complexity" evidence="1">
    <location>
        <begin position="1183"/>
        <end position="1207"/>
    </location>
</feature>
<dbReference type="RefSeq" id="WP_310912303.1">
    <property type="nucleotide sequence ID" value="NZ_JAVLVT010000004.1"/>
</dbReference>
<gene>
    <name evidence="4" type="ORF">RIF23_10630</name>
</gene>
<evidence type="ECO:0000313" key="5">
    <source>
        <dbReference type="Proteomes" id="UP001250214"/>
    </source>
</evidence>
<evidence type="ECO:0008006" key="6">
    <source>
        <dbReference type="Google" id="ProtNLM"/>
    </source>
</evidence>
<proteinExistence type="predicted"/>
<dbReference type="InterPro" id="IPR058748">
    <property type="entry name" value="PglY_5th"/>
</dbReference>
<dbReference type="Pfam" id="PF26381">
    <property type="entry name" value="BREX_PglY_5th"/>
    <property type="match status" value="1"/>
</dbReference>
<evidence type="ECO:0000259" key="2">
    <source>
        <dbReference type="Pfam" id="PF26381"/>
    </source>
</evidence>
<accession>A0ABU2H7H6</accession>
<dbReference type="Pfam" id="PF26382">
    <property type="entry name" value="BREX_PglY_6th"/>
    <property type="match status" value="1"/>
</dbReference>
<name>A0ABU2H7H6_9ACTN</name>
<dbReference type="Proteomes" id="UP001250214">
    <property type="component" value="Unassembled WGS sequence"/>
</dbReference>
<feature type="region of interest" description="Disordered" evidence="1">
    <location>
        <begin position="1169"/>
        <end position="1244"/>
    </location>
</feature>
<feature type="compositionally biased region" description="Basic and acidic residues" evidence="1">
    <location>
        <begin position="1216"/>
        <end position="1227"/>
    </location>
</feature>
<dbReference type="EMBL" id="JAVLVT010000004">
    <property type="protein sequence ID" value="MDS1270755.1"/>
    <property type="molecule type" value="Genomic_DNA"/>
</dbReference>
<feature type="domain" description="ATPase PglY 5th" evidence="2">
    <location>
        <begin position="861"/>
        <end position="960"/>
    </location>
</feature>
<keyword evidence="5" id="KW-1185">Reference proteome</keyword>
<evidence type="ECO:0000256" key="1">
    <source>
        <dbReference type="SAM" id="MobiDB-lite"/>
    </source>
</evidence>
<dbReference type="InterPro" id="IPR058747">
    <property type="entry name" value="PglY_C"/>
</dbReference>
<organism evidence="4 5">
    <name type="scientific">Lipingzhangella rawalii</name>
    <dbReference type="NCBI Taxonomy" id="2055835"/>
    <lineage>
        <taxon>Bacteria</taxon>
        <taxon>Bacillati</taxon>
        <taxon>Actinomycetota</taxon>
        <taxon>Actinomycetes</taxon>
        <taxon>Streptosporangiales</taxon>
        <taxon>Nocardiopsidaceae</taxon>
        <taxon>Lipingzhangella</taxon>
    </lineage>
</organism>
<protein>
    <recommendedName>
        <fullName evidence="6">Phage resistance protein</fullName>
    </recommendedName>
</protein>
<evidence type="ECO:0000259" key="3">
    <source>
        <dbReference type="Pfam" id="PF26382"/>
    </source>
</evidence>
<comment type="caution">
    <text evidence="4">The sequence shown here is derived from an EMBL/GenBank/DDBJ whole genome shotgun (WGS) entry which is preliminary data.</text>
</comment>
<feature type="domain" description="ATPase PglY C-terminal" evidence="3">
    <location>
        <begin position="1004"/>
        <end position="1181"/>
    </location>
</feature>